<evidence type="ECO:0000313" key="5">
    <source>
        <dbReference type="Proteomes" id="UP000298381"/>
    </source>
</evidence>
<feature type="binding site" evidence="2">
    <location>
        <position position="89"/>
    </location>
    <ligand>
        <name>prephenate</name>
        <dbReference type="ChEBI" id="CHEBI:29934"/>
    </ligand>
</feature>
<organism evidence="4 5">
    <name type="scientific">Soehngenia longivitae</name>
    <dbReference type="NCBI Taxonomy" id="2562294"/>
    <lineage>
        <taxon>Bacteria</taxon>
        <taxon>Bacillati</taxon>
        <taxon>Bacillota</taxon>
        <taxon>Tissierellia</taxon>
        <taxon>Tissierellales</taxon>
        <taxon>Tissierellaceae</taxon>
        <taxon>Soehngenia</taxon>
    </lineage>
</organism>
<name>A0A4Z0D4E8_9FIRM</name>
<dbReference type="PROSITE" id="PS51167">
    <property type="entry name" value="CHORISMATE_MUT_1"/>
    <property type="match status" value="1"/>
</dbReference>
<keyword evidence="2 3" id="KW-0057">Aromatic amino acid biosynthesis</keyword>
<reference evidence="4 5" key="1">
    <citation type="submission" date="2019-03" db="EMBL/GenBank/DDBJ databases">
        <title>Draft genome sequence data and analysis of a Fermenting Bacterium, Soehngenia longevitae strain 1933PT, isolated from petroleum reservoir in Azerbaijan.</title>
        <authorList>
            <person name="Grouzdev D.S."/>
            <person name="Bidzhieva S.K."/>
            <person name="Sokolova D.S."/>
            <person name="Tourova T.P."/>
            <person name="Poltaraus A.B."/>
            <person name="Nazina T.N."/>
        </authorList>
    </citation>
    <scope>NUCLEOTIDE SEQUENCE [LARGE SCALE GENOMIC DNA]</scope>
    <source>
        <strain evidence="4 5">1933P</strain>
    </source>
</reference>
<feature type="binding site" evidence="2">
    <location>
        <position position="7"/>
    </location>
    <ligand>
        <name>prephenate</name>
        <dbReference type="ChEBI" id="CHEBI:29934"/>
    </ligand>
</feature>
<keyword evidence="2 3" id="KW-0028">Amino-acid biosynthesis</keyword>
<protein>
    <recommendedName>
        <fullName evidence="1 3">chorismate mutase</fullName>
        <ecNumber evidence="1 3">5.4.99.5</ecNumber>
    </recommendedName>
</protein>
<dbReference type="GO" id="GO:0008652">
    <property type="term" value="P:amino acid biosynthetic process"/>
    <property type="evidence" value="ECO:0007669"/>
    <property type="project" value="UniProtKB-UniRule"/>
</dbReference>
<dbReference type="CDD" id="cd02185">
    <property type="entry name" value="AroH"/>
    <property type="match status" value="1"/>
</dbReference>
<dbReference type="GO" id="GO:0046417">
    <property type="term" value="P:chorismate metabolic process"/>
    <property type="evidence" value="ECO:0007669"/>
    <property type="project" value="TreeGrafter"/>
</dbReference>
<dbReference type="EC" id="5.4.99.5" evidence="1 3"/>
<accession>A0A4Z0D4E8</accession>
<comment type="catalytic activity">
    <reaction evidence="3">
        <text>chorismate = prephenate</text>
        <dbReference type="Rhea" id="RHEA:13897"/>
        <dbReference type="ChEBI" id="CHEBI:29748"/>
        <dbReference type="ChEBI" id="CHEBI:29934"/>
        <dbReference type="EC" id="5.4.99.5"/>
    </reaction>
</comment>
<evidence type="ECO:0000313" key="4">
    <source>
        <dbReference type="EMBL" id="TFZ39776.1"/>
    </source>
</evidence>
<dbReference type="OrthoDB" id="9802232at2"/>
<dbReference type="PANTHER" id="PTHR21164">
    <property type="entry name" value="CHORISMATE MUTASE"/>
    <property type="match status" value="1"/>
</dbReference>
<dbReference type="RefSeq" id="WP_135271328.1">
    <property type="nucleotide sequence ID" value="NZ_SRIB01000009.1"/>
</dbReference>
<dbReference type="InterPro" id="IPR008243">
    <property type="entry name" value="Chorismate_mutase_AroH"/>
</dbReference>
<evidence type="ECO:0000256" key="2">
    <source>
        <dbReference type="PIRSR" id="PIRSR005965-1"/>
    </source>
</evidence>
<dbReference type="GO" id="GO:0004106">
    <property type="term" value="F:chorismate mutase activity"/>
    <property type="evidence" value="ECO:0007669"/>
    <property type="project" value="UniProtKB-UniRule"/>
</dbReference>
<dbReference type="Gene3D" id="3.30.1330.40">
    <property type="entry name" value="RutC-like"/>
    <property type="match status" value="1"/>
</dbReference>
<keyword evidence="3 4" id="KW-0413">Isomerase</keyword>
<keyword evidence="5" id="KW-1185">Reference proteome</keyword>
<dbReference type="UniPathway" id="UPA00120">
    <property type="reaction ID" value="UER00203"/>
</dbReference>
<evidence type="ECO:0000256" key="3">
    <source>
        <dbReference type="PROSITE-ProRule" id="PRU00514"/>
    </source>
</evidence>
<dbReference type="InterPro" id="IPR035959">
    <property type="entry name" value="RutC-like_sf"/>
</dbReference>
<feature type="binding site" evidence="2">
    <location>
        <position position="107"/>
    </location>
    <ligand>
        <name>prephenate</name>
        <dbReference type="ChEBI" id="CHEBI:29934"/>
    </ligand>
</feature>
<proteinExistence type="predicted"/>
<dbReference type="GO" id="GO:0009073">
    <property type="term" value="P:aromatic amino acid family biosynthetic process"/>
    <property type="evidence" value="ECO:0007669"/>
    <property type="project" value="UniProtKB-UniRule"/>
</dbReference>
<dbReference type="Proteomes" id="UP000298381">
    <property type="component" value="Unassembled WGS sequence"/>
</dbReference>
<dbReference type="PANTHER" id="PTHR21164:SF0">
    <property type="entry name" value="CHORISMATE MUTASE AROH"/>
    <property type="match status" value="1"/>
</dbReference>
<dbReference type="PIRSF" id="PIRSF005965">
    <property type="entry name" value="Chor_mut_AroH"/>
    <property type="match status" value="1"/>
</dbReference>
<dbReference type="Pfam" id="PF07736">
    <property type="entry name" value="CM_1"/>
    <property type="match status" value="1"/>
</dbReference>
<evidence type="ECO:0000256" key="1">
    <source>
        <dbReference type="NCBIfam" id="TIGR01796"/>
    </source>
</evidence>
<sequence>MNTVSIRGAITVDDNTEESILSSTKELIETIEKRNKLIKNNVICMLFTATIDLDAAYPAKAARMLGYTQCSLMCFQEMAVKGSLSKCIRVLILYLSETNQDGVEHVYLRDASVLRPDLSS</sequence>
<dbReference type="SUPFAM" id="SSF55298">
    <property type="entry name" value="YjgF-like"/>
    <property type="match status" value="1"/>
</dbReference>
<dbReference type="AlphaFoldDB" id="A0A4Z0D4E8"/>
<dbReference type="EMBL" id="SRIB01000009">
    <property type="protein sequence ID" value="TFZ39776.1"/>
    <property type="molecule type" value="Genomic_DNA"/>
</dbReference>
<dbReference type="NCBIfam" id="TIGR01796">
    <property type="entry name" value="CM_mono_aroH"/>
    <property type="match status" value="1"/>
</dbReference>
<gene>
    <name evidence="4" type="primary">aroH</name>
    <name evidence="4" type="ORF">E4100_07010</name>
</gene>
<comment type="caution">
    <text evidence="4">The sequence shown here is derived from an EMBL/GenBank/DDBJ whole genome shotgun (WGS) entry which is preliminary data.</text>
</comment>